<name>A0AAW0HYX5_MYOGA</name>
<organism evidence="1 2">
    <name type="scientific">Myodes glareolus</name>
    <name type="common">Bank vole</name>
    <name type="synonym">Clethrionomys glareolus</name>
    <dbReference type="NCBI Taxonomy" id="447135"/>
    <lineage>
        <taxon>Eukaryota</taxon>
        <taxon>Metazoa</taxon>
        <taxon>Chordata</taxon>
        <taxon>Craniata</taxon>
        <taxon>Vertebrata</taxon>
        <taxon>Euteleostomi</taxon>
        <taxon>Mammalia</taxon>
        <taxon>Eutheria</taxon>
        <taxon>Euarchontoglires</taxon>
        <taxon>Glires</taxon>
        <taxon>Rodentia</taxon>
        <taxon>Myomorpha</taxon>
        <taxon>Muroidea</taxon>
        <taxon>Cricetidae</taxon>
        <taxon>Arvicolinae</taxon>
        <taxon>Myodes</taxon>
    </lineage>
</organism>
<dbReference type="AlphaFoldDB" id="A0AAW0HYX5"/>
<keyword evidence="2" id="KW-1185">Reference proteome</keyword>
<dbReference type="Proteomes" id="UP001488838">
    <property type="component" value="Unassembled WGS sequence"/>
</dbReference>
<proteinExistence type="predicted"/>
<dbReference type="EMBL" id="JBBHLL010000272">
    <property type="protein sequence ID" value="KAK7807447.1"/>
    <property type="molecule type" value="Genomic_DNA"/>
</dbReference>
<sequence length="69" mass="7613">QGSSTGDQTVCEEISGVHGIECVRVSIVAIRPEHHQRCRLTPATVEIHSCMTWPYSCGRKMLVMRAVCA</sequence>
<gene>
    <name evidence="1" type="ORF">U0070_025079</name>
</gene>
<evidence type="ECO:0000313" key="1">
    <source>
        <dbReference type="EMBL" id="KAK7807447.1"/>
    </source>
</evidence>
<protein>
    <submittedName>
        <fullName evidence="1">Uncharacterized protein</fullName>
    </submittedName>
</protein>
<feature type="non-terminal residue" evidence="1">
    <location>
        <position position="1"/>
    </location>
</feature>
<comment type="caution">
    <text evidence="1">The sequence shown here is derived from an EMBL/GenBank/DDBJ whole genome shotgun (WGS) entry which is preliminary data.</text>
</comment>
<evidence type="ECO:0000313" key="2">
    <source>
        <dbReference type="Proteomes" id="UP001488838"/>
    </source>
</evidence>
<accession>A0AAW0HYX5</accession>
<reference evidence="1 2" key="1">
    <citation type="journal article" date="2023" name="bioRxiv">
        <title>Conserved and derived expression patterns and positive selection on dental genes reveal complex evolutionary context of ever-growing rodent molars.</title>
        <authorList>
            <person name="Calamari Z.T."/>
            <person name="Song A."/>
            <person name="Cohen E."/>
            <person name="Akter M."/>
            <person name="Roy R.D."/>
            <person name="Hallikas O."/>
            <person name="Christensen M.M."/>
            <person name="Li P."/>
            <person name="Marangoni P."/>
            <person name="Jernvall J."/>
            <person name="Klein O.D."/>
        </authorList>
    </citation>
    <scope>NUCLEOTIDE SEQUENCE [LARGE SCALE GENOMIC DNA]</scope>
    <source>
        <strain evidence="1">V071</strain>
    </source>
</reference>